<name>A0A136JHE4_9PEZI</name>
<feature type="compositionally biased region" description="Basic and acidic residues" evidence="1">
    <location>
        <begin position="29"/>
        <end position="43"/>
    </location>
</feature>
<feature type="compositionally biased region" description="Polar residues" evidence="1">
    <location>
        <begin position="66"/>
        <end position="75"/>
    </location>
</feature>
<feature type="compositionally biased region" description="Polar residues" evidence="1">
    <location>
        <begin position="148"/>
        <end position="161"/>
    </location>
</feature>
<evidence type="ECO:0000256" key="1">
    <source>
        <dbReference type="SAM" id="MobiDB-lite"/>
    </source>
</evidence>
<sequence length="286" mass="29826">MADLSKSQRQKAAPVSEGAPRRPSITPFDPRRYVPESIREEPKTAAAESSHGTRHSISYSGPPPSEQQSRSSTKSGIVIDSQAFANAGPPRSAPATPYPVSGHGTYQQLGDLVASKDKTVAGSRPSLAIPPLPAGSLLSFPALDPGSAASSPAVSRNQSPDVSRHGLPSAHPPPPPPLKSALVNRTQIMESRETGKDGAAAAEAKRHRNSLVTSPIQDRGPTWEEKLSRSGASSSSTPSAASPSRSQSLSKSRKSGYESPPSASASASTASRSDKRRDSLKSGRKD</sequence>
<dbReference type="InParanoid" id="A0A136JHE4"/>
<evidence type="ECO:0000313" key="3">
    <source>
        <dbReference type="Proteomes" id="UP000070501"/>
    </source>
</evidence>
<feature type="non-terminal residue" evidence="2">
    <location>
        <position position="286"/>
    </location>
</feature>
<dbReference type="Proteomes" id="UP000070501">
    <property type="component" value="Unassembled WGS sequence"/>
</dbReference>
<dbReference type="AlphaFoldDB" id="A0A136JHE4"/>
<dbReference type="EMBL" id="KQ964245">
    <property type="protein sequence ID" value="KXJ96558.1"/>
    <property type="molecule type" value="Genomic_DNA"/>
</dbReference>
<proteinExistence type="predicted"/>
<gene>
    <name evidence="2" type="ORF">Micbo1qcDRAFT_155130</name>
</gene>
<feature type="compositionally biased region" description="Basic and acidic residues" evidence="1">
    <location>
        <begin position="272"/>
        <end position="286"/>
    </location>
</feature>
<accession>A0A136JHE4</accession>
<feature type="region of interest" description="Disordered" evidence="1">
    <location>
        <begin position="1"/>
        <end position="286"/>
    </location>
</feature>
<evidence type="ECO:0000313" key="2">
    <source>
        <dbReference type="EMBL" id="KXJ96558.1"/>
    </source>
</evidence>
<feature type="compositionally biased region" description="Low complexity" evidence="1">
    <location>
        <begin position="259"/>
        <end position="271"/>
    </location>
</feature>
<protein>
    <submittedName>
        <fullName evidence="2">Uncharacterized protein</fullName>
    </submittedName>
</protein>
<reference evidence="3" key="1">
    <citation type="submission" date="2016-02" db="EMBL/GenBank/DDBJ databases">
        <title>Draft genome sequence of Microdochium bolleyi, a fungal endophyte of beachgrass.</title>
        <authorList>
            <consortium name="DOE Joint Genome Institute"/>
            <person name="David A.S."/>
            <person name="May G."/>
            <person name="Haridas S."/>
            <person name="Lim J."/>
            <person name="Wang M."/>
            <person name="Labutti K."/>
            <person name="Lipzen A."/>
            <person name="Barry K."/>
            <person name="Grigoriev I.V."/>
        </authorList>
    </citation>
    <scope>NUCLEOTIDE SEQUENCE [LARGE SCALE GENOMIC DNA]</scope>
    <source>
        <strain evidence="3">J235TASD1</strain>
    </source>
</reference>
<keyword evidence="3" id="KW-1185">Reference proteome</keyword>
<organism evidence="2 3">
    <name type="scientific">Microdochium bolleyi</name>
    <dbReference type="NCBI Taxonomy" id="196109"/>
    <lineage>
        <taxon>Eukaryota</taxon>
        <taxon>Fungi</taxon>
        <taxon>Dikarya</taxon>
        <taxon>Ascomycota</taxon>
        <taxon>Pezizomycotina</taxon>
        <taxon>Sordariomycetes</taxon>
        <taxon>Xylariomycetidae</taxon>
        <taxon>Xylariales</taxon>
        <taxon>Microdochiaceae</taxon>
        <taxon>Microdochium</taxon>
    </lineage>
</organism>
<feature type="compositionally biased region" description="Low complexity" evidence="1">
    <location>
        <begin position="229"/>
        <end position="250"/>
    </location>
</feature>